<proteinExistence type="predicted"/>
<organism evidence="1">
    <name type="scientific">Salmonella enterica subsp. arizonae serovar 18:z4,z23:- str. CVM N26626</name>
    <dbReference type="NCBI Taxonomy" id="1395119"/>
    <lineage>
        <taxon>Bacteria</taxon>
        <taxon>Pseudomonadati</taxon>
        <taxon>Pseudomonadota</taxon>
        <taxon>Gammaproteobacteria</taxon>
        <taxon>Enterobacterales</taxon>
        <taxon>Enterobacteriaceae</taxon>
        <taxon>Salmonella</taxon>
    </lineage>
</organism>
<dbReference type="Proteomes" id="UP000868500">
    <property type="component" value="Unassembled WGS sequence"/>
</dbReference>
<evidence type="ECO:0000313" key="1">
    <source>
        <dbReference type="EMBL" id="OLV92527.1"/>
    </source>
</evidence>
<comment type="caution">
    <text evidence="1">The sequence shown here is derived from an EMBL/GenBank/DDBJ whole genome shotgun (WGS) entry which is preliminary data.</text>
</comment>
<dbReference type="AlphaFoldDB" id="A0A3S5YE92"/>
<protein>
    <submittedName>
        <fullName evidence="1">Uncharacterized protein</fullName>
    </submittedName>
</protein>
<dbReference type="EMBL" id="AWRC01000090">
    <property type="protein sequence ID" value="OLV92527.1"/>
    <property type="molecule type" value="Genomic_DNA"/>
</dbReference>
<gene>
    <name evidence="1" type="ORF">P298_04030</name>
</gene>
<reference evidence="1" key="1">
    <citation type="submission" date="2013-09" db="EMBL/GenBank/DDBJ databases">
        <title>Salmonella enterica subsp. IIIa serovar 18:z4:z23:-.</title>
        <authorList>
            <person name="Chen Y."/>
            <person name="Li C."/>
            <person name="Mcdermott P."/>
            <person name="Zhao S."/>
        </authorList>
    </citation>
    <scope>NUCLEOTIDE SEQUENCE [LARGE SCALE GENOMIC DNA]</scope>
    <source>
        <strain evidence="1">N26626</strain>
    </source>
</reference>
<accession>A0A3S5YE92</accession>
<sequence length="30" mass="3673">MTLLPEKRVLLLLEEMMRQGHTMQKVRDIY</sequence>
<name>A0A3S5YE92_SALER</name>